<proteinExistence type="predicted"/>
<protein>
    <submittedName>
        <fullName evidence="1">Uncharacterized protein</fullName>
    </submittedName>
</protein>
<organism evidence="1 2">
    <name type="scientific">Dendryphion nanum</name>
    <dbReference type="NCBI Taxonomy" id="256645"/>
    <lineage>
        <taxon>Eukaryota</taxon>
        <taxon>Fungi</taxon>
        <taxon>Dikarya</taxon>
        <taxon>Ascomycota</taxon>
        <taxon>Pezizomycotina</taxon>
        <taxon>Dothideomycetes</taxon>
        <taxon>Pleosporomycetidae</taxon>
        <taxon>Pleosporales</taxon>
        <taxon>Torulaceae</taxon>
        <taxon>Dendryphion</taxon>
    </lineage>
</organism>
<dbReference type="Proteomes" id="UP000700596">
    <property type="component" value="Unassembled WGS sequence"/>
</dbReference>
<dbReference type="AlphaFoldDB" id="A0A9P9IAH8"/>
<accession>A0A9P9IAH8</accession>
<sequence>MYTVPCMHLAMFSYLPASPLPAPPYDGILRAVCGVGFPRLSIAADDAPQRPFALTHHVLGVGPGPPNQPRNLYALPHVVHQRSIIHHPSTHPFFTPSYIIRSTHHPITPMVNAASPVSSVLQTPAANPATSYRTKVHCRRNSYLHRCTQLAPPPTSNPPLGTLHHASESDFNHFCTNHSCTECTPCLVPRDSAKRPSSIVRRHVSLSSQPVIAHRPPFGPS</sequence>
<reference evidence="1" key="1">
    <citation type="journal article" date="2021" name="Nat. Commun.">
        <title>Genetic determinants of endophytism in the Arabidopsis root mycobiome.</title>
        <authorList>
            <person name="Mesny F."/>
            <person name="Miyauchi S."/>
            <person name="Thiergart T."/>
            <person name="Pickel B."/>
            <person name="Atanasova L."/>
            <person name="Karlsson M."/>
            <person name="Huettel B."/>
            <person name="Barry K.W."/>
            <person name="Haridas S."/>
            <person name="Chen C."/>
            <person name="Bauer D."/>
            <person name="Andreopoulos W."/>
            <person name="Pangilinan J."/>
            <person name="LaButti K."/>
            <person name="Riley R."/>
            <person name="Lipzen A."/>
            <person name="Clum A."/>
            <person name="Drula E."/>
            <person name="Henrissat B."/>
            <person name="Kohler A."/>
            <person name="Grigoriev I.V."/>
            <person name="Martin F.M."/>
            <person name="Hacquard S."/>
        </authorList>
    </citation>
    <scope>NUCLEOTIDE SEQUENCE</scope>
    <source>
        <strain evidence="1">MPI-CAGE-CH-0243</strain>
    </source>
</reference>
<comment type="caution">
    <text evidence="1">The sequence shown here is derived from an EMBL/GenBank/DDBJ whole genome shotgun (WGS) entry which is preliminary data.</text>
</comment>
<keyword evidence="2" id="KW-1185">Reference proteome</keyword>
<evidence type="ECO:0000313" key="1">
    <source>
        <dbReference type="EMBL" id="KAH7114198.1"/>
    </source>
</evidence>
<name>A0A9P9IAH8_9PLEO</name>
<dbReference type="EMBL" id="JAGMWT010000017">
    <property type="protein sequence ID" value="KAH7114198.1"/>
    <property type="molecule type" value="Genomic_DNA"/>
</dbReference>
<gene>
    <name evidence="1" type="ORF">B0J11DRAFT_129724</name>
</gene>
<evidence type="ECO:0000313" key="2">
    <source>
        <dbReference type="Proteomes" id="UP000700596"/>
    </source>
</evidence>